<reference evidence="2" key="1">
    <citation type="submission" date="2013-12" db="EMBL/GenBank/DDBJ databases">
        <authorList>
            <person name="Omoto C.K."/>
            <person name="Sibley D."/>
            <person name="Venepally P."/>
            <person name="Hadjithomas M."/>
            <person name="Karamycheva S."/>
            <person name="Brunk B."/>
            <person name="Roos D."/>
            <person name="Caler E."/>
            <person name="Lorenzi H."/>
        </authorList>
    </citation>
    <scope>NUCLEOTIDE SEQUENCE</scope>
</reference>
<evidence type="ECO:0000256" key="1">
    <source>
        <dbReference type="SAM" id="MobiDB-lite"/>
    </source>
</evidence>
<dbReference type="AlphaFoldDB" id="A0A023BCR0"/>
<feature type="region of interest" description="Disordered" evidence="1">
    <location>
        <begin position="1"/>
        <end position="45"/>
    </location>
</feature>
<sequence>MSPTRGDIALADEVSMKRDTAADPSGARFQDERHENETTGEPIGLGKSVSVSYLPGLSAEQVTQMRNDTRQEINNVTKTTAEALHRGNTLTEKKSAWPFDIYQATLLFPVDYKYWERDVQTSVGPSKCIAMHAHAYTPDGQQVAADQVFHRHSMKEAHRLAYQAYMKELNKSGF</sequence>
<organism evidence="2 3">
    <name type="scientific">Gregarina niphandrodes</name>
    <name type="common">Septate eugregarine</name>
    <dbReference type="NCBI Taxonomy" id="110365"/>
    <lineage>
        <taxon>Eukaryota</taxon>
        <taxon>Sar</taxon>
        <taxon>Alveolata</taxon>
        <taxon>Apicomplexa</taxon>
        <taxon>Conoidasida</taxon>
        <taxon>Gregarinasina</taxon>
        <taxon>Eugregarinorida</taxon>
        <taxon>Gregarinidae</taxon>
        <taxon>Gregarina</taxon>
    </lineage>
</organism>
<accession>A0A023BCR0</accession>
<comment type="caution">
    <text evidence="2">The sequence shown here is derived from an EMBL/GenBank/DDBJ whole genome shotgun (WGS) entry which is preliminary data.</text>
</comment>
<name>A0A023BCR0_GRENI</name>
<dbReference type="OrthoDB" id="399013at2759"/>
<proteinExistence type="predicted"/>
<evidence type="ECO:0000313" key="2">
    <source>
        <dbReference type="EMBL" id="EZG86041.1"/>
    </source>
</evidence>
<gene>
    <name evidence="2" type="ORF">GNI_011080</name>
</gene>
<dbReference type="Proteomes" id="UP000019763">
    <property type="component" value="Unassembled WGS sequence"/>
</dbReference>
<dbReference type="VEuPathDB" id="CryptoDB:GNI_011080"/>
<dbReference type="eggNOG" id="ENOG502T0VW">
    <property type="taxonomic scope" value="Eukaryota"/>
</dbReference>
<evidence type="ECO:0000313" key="3">
    <source>
        <dbReference type="Proteomes" id="UP000019763"/>
    </source>
</evidence>
<dbReference type="RefSeq" id="XP_011128796.1">
    <property type="nucleotide sequence ID" value="XM_011130494.1"/>
</dbReference>
<dbReference type="GeneID" id="22910659"/>
<dbReference type="EMBL" id="AFNH02000083">
    <property type="protein sequence ID" value="EZG86041.1"/>
    <property type="molecule type" value="Genomic_DNA"/>
</dbReference>
<keyword evidence="3" id="KW-1185">Reference proteome</keyword>
<protein>
    <submittedName>
        <fullName evidence="2">Uncharacterized protein</fullName>
    </submittedName>
</protein>